<dbReference type="OrthoDB" id="2289518at2759"/>
<evidence type="ECO:0000313" key="1">
    <source>
        <dbReference type="EMBL" id="CEP07793.1"/>
    </source>
</evidence>
<gene>
    <name evidence="1" type="primary">PARPA_01101.1 scaffold 1359</name>
</gene>
<name>A0A0B7MXE2_9FUNG</name>
<reference evidence="1 2" key="1">
    <citation type="submission" date="2014-09" db="EMBL/GenBank/DDBJ databases">
        <authorList>
            <person name="Ellenberger Sabrina"/>
        </authorList>
    </citation>
    <scope>NUCLEOTIDE SEQUENCE [LARGE SCALE GENOMIC DNA]</scope>
    <source>
        <strain evidence="1 2">CBS 412.66</strain>
    </source>
</reference>
<proteinExistence type="predicted"/>
<organism evidence="1 2">
    <name type="scientific">Parasitella parasitica</name>
    <dbReference type="NCBI Taxonomy" id="35722"/>
    <lineage>
        <taxon>Eukaryota</taxon>
        <taxon>Fungi</taxon>
        <taxon>Fungi incertae sedis</taxon>
        <taxon>Mucoromycota</taxon>
        <taxon>Mucoromycotina</taxon>
        <taxon>Mucoromycetes</taxon>
        <taxon>Mucorales</taxon>
        <taxon>Mucorineae</taxon>
        <taxon>Mucoraceae</taxon>
        <taxon>Parasitella</taxon>
    </lineage>
</organism>
<protein>
    <submittedName>
        <fullName evidence="1">Uncharacterized protein</fullName>
    </submittedName>
</protein>
<sequence>MTDGFSTSFTFLKIVSSNSLTSLTLQDLAPESLSHCKIWGVDPGVKEVFVAVDGSDRAIYNASEVSSNAHHQALQFLSSEYYVKAGFKKTNTRICQLKKDQVINVLESGVTSPKTTQMDQINRYIAHILAD</sequence>
<keyword evidence="2" id="KW-1185">Reference proteome</keyword>
<dbReference type="AlphaFoldDB" id="A0A0B7MXE2"/>
<dbReference type="EMBL" id="LN719426">
    <property type="protein sequence ID" value="CEP07793.1"/>
    <property type="molecule type" value="Genomic_DNA"/>
</dbReference>
<evidence type="ECO:0000313" key="2">
    <source>
        <dbReference type="Proteomes" id="UP000054107"/>
    </source>
</evidence>
<dbReference type="Proteomes" id="UP000054107">
    <property type="component" value="Unassembled WGS sequence"/>
</dbReference>
<accession>A0A0B7MXE2</accession>